<accession>A0A167Y4G9</accession>
<dbReference type="OrthoDB" id="103349at2759"/>
<evidence type="ECO:0000313" key="3">
    <source>
        <dbReference type="EMBL" id="KZZ90849.1"/>
    </source>
</evidence>
<comment type="caution">
    <text evidence="3">The sequence shown here is derived from an EMBL/GenBank/DDBJ whole genome shotgun (WGS) entry which is preliminary data.</text>
</comment>
<dbReference type="EMBL" id="AZGY01000020">
    <property type="protein sequence ID" value="KZZ90849.1"/>
    <property type="molecule type" value="Genomic_DNA"/>
</dbReference>
<dbReference type="Proteomes" id="UP000078544">
    <property type="component" value="Unassembled WGS sequence"/>
</dbReference>
<proteinExistence type="inferred from homology"/>
<evidence type="ECO:0000256" key="1">
    <source>
        <dbReference type="ARBA" id="ARBA00008779"/>
    </source>
</evidence>
<dbReference type="InterPro" id="IPR017850">
    <property type="entry name" value="Alkaline_phosphatase_core_sf"/>
</dbReference>
<dbReference type="PANTHER" id="PTHR42693:SF32">
    <property type="entry name" value="SULFATASE DOMAIN PROTEIN (AFU_ORTHOLOGUE AFUA_2G17610)"/>
    <property type="match status" value="1"/>
</dbReference>
<keyword evidence="4" id="KW-1185">Reference proteome</keyword>
<comment type="similarity">
    <text evidence="1">Belongs to the sulfatase family.</text>
</comment>
<dbReference type="GO" id="GO:0004065">
    <property type="term" value="F:arylsulfatase activity"/>
    <property type="evidence" value="ECO:0007669"/>
    <property type="project" value="TreeGrafter"/>
</dbReference>
<feature type="domain" description="Sulfatase N-terminal" evidence="2">
    <location>
        <begin position="200"/>
        <end position="477"/>
    </location>
</feature>
<dbReference type="AlphaFoldDB" id="A0A167Y4G9"/>
<organism evidence="3 4">
    <name type="scientific">Moelleriella libera RCEF 2490</name>
    <dbReference type="NCBI Taxonomy" id="1081109"/>
    <lineage>
        <taxon>Eukaryota</taxon>
        <taxon>Fungi</taxon>
        <taxon>Dikarya</taxon>
        <taxon>Ascomycota</taxon>
        <taxon>Pezizomycotina</taxon>
        <taxon>Sordariomycetes</taxon>
        <taxon>Hypocreomycetidae</taxon>
        <taxon>Hypocreales</taxon>
        <taxon>Clavicipitaceae</taxon>
        <taxon>Moelleriella</taxon>
    </lineage>
</organism>
<dbReference type="SUPFAM" id="SSF53649">
    <property type="entry name" value="Alkaline phosphatase-like"/>
    <property type="match status" value="1"/>
</dbReference>
<evidence type="ECO:0000313" key="4">
    <source>
        <dbReference type="Proteomes" id="UP000078544"/>
    </source>
</evidence>
<sequence length="614" mass="69623">MMGIQVRTASGTRLTALYLFRPPESSLIFLSWTPALLPLIDFVHSSPTVAKSIPYFGKSISWAWDNRNALSEPAQWDWLPDLGHSLPGFEDWHGHDGSHYWAASDPLKISNLGNDVLPDLRHHLPGSSIRHVVLIKLESTRQDVFPLKKDGQIWQKLAATWQNGSWPEVVQQRLASLTPSANFLTGDYNEGYGHGHSKHRGGINVRDAHTTSTYTLKSITGTLCGVTPLVADFNVEHEQHIYQPCLPQILSMFNLLKRDNRSTSAGIRYTNHRWRSSFMMSVTNSYDKQDLLMRRLGYKDEDLVTKEYLQSDDAKFGKCTLPEINYYGLQESAVKDYIRDAFRTAEKQNERVFLTHLTSTTHHPFNIPNEEAYVPLVPGDQLKDLSHYLNSVGYVDRWLGRILDILGEQGVSNETLVVVVGDHGLSLPETGAVTPYYQPNVGNFHVPLVFSHPNLPLVNIDSPVNSISILPTILDLLIETGSLPFPQEKAARDLIHNYEGQSLLRPLHAASEQTGQVDWQFTVMNTGRAQVAVRSASSPQWRVVVPVVDDIEWRFTDVKEDPLEKNAVLSFDLETFLRQVKIKHGISAARWVEEAAFMTRWWVNENAKRWRYSQ</sequence>
<dbReference type="InterPro" id="IPR050738">
    <property type="entry name" value="Sulfatase"/>
</dbReference>
<name>A0A167Y4G9_9HYPO</name>
<dbReference type="Pfam" id="PF00884">
    <property type="entry name" value="Sulfatase"/>
    <property type="match status" value="1"/>
</dbReference>
<dbReference type="STRING" id="1081109.A0A167Y4G9"/>
<reference evidence="3 4" key="1">
    <citation type="journal article" date="2016" name="Genome Biol. Evol.">
        <title>Divergent and convergent evolution of fungal pathogenicity.</title>
        <authorList>
            <person name="Shang Y."/>
            <person name="Xiao G."/>
            <person name="Zheng P."/>
            <person name="Cen K."/>
            <person name="Zhan S."/>
            <person name="Wang C."/>
        </authorList>
    </citation>
    <scope>NUCLEOTIDE SEQUENCE [LARGE SCALE GENOMIC DNA]</scope>
    <source>
        <strain evidence="3 4">RCEF 2490</strain>
    </source>
</reference>
<dbReference type="InterPro" id="IPR000917">
    <property type="entry name" value="Sulfatase_N"/>
</dbReference>
<evidence type="ECO:0000259" key="2">
    <source>
        <dbReference type="Pfam" id="PF00884"/>
    </source>
</evidence>
<gene>
    <name evidence="3" type="ORF">AAL_07075</name>
</gene>
<dbReference type="PANTHER" id="PTHR42693">
    <property type="entry name" value="ARYLSULFATASE FAMILY MEMBER"/>
    <property type="match status" value="1"/>
</dbReference>
<protein>
    <submittedName>
        <fullName evidence="3">Sulfatase domain protein</fullName>
    </submittedName>
</protein>
<dbReference type="Gene3D" id="3.40.720.10">
    <property type="entry name" value="Alkaline Phosphatase, subunit A"/>
    <property type="match status" value="1"/>
</dbReference>